<feature type="region of interest" description="Disordered" evidence="8">
    <location>
        <begin position="132"/>
        <end position="411"/>
    </location>
</feature>
<dbReference type="PRINTS" id="PR00659">
    <property type="entry name" value="CHROMOGRANIN"/>
</dbReference>
<evidence type="ECO:0000256" key="9">
    <source>
        <dbReference type="SAM" id="SignalP"/>
    </source>
</evidence>
<dbReference type="InterPro" id="IPR001990">
    <property type="entry name" value="Granin"/>
</dbReference>
<dbReference type="GO" id="GO:0005576">
    <property type="term" value="C:extracellular region"/>
    <property type="evidence" value="ECO:0007669"/>
    <property type="project" value="UniProtKB-SubCell"/>
</dbReference>
<feature type="compositionally biased region" description="Low complexity" evidence="8">
    <location>
        <begin position="311"/>
        <end position="320"/>
    </location>
</feature>
<evidence type="ECO:0000256" key="6">
    <source>
        <dbReference type="ARBA" id="ARBA00023329"/>
    </source>
</evidence>
<dbReference type="GO" id="GO:0030133">
    <property type="term" value="C:transport vesicle"/>
    <property type="evidence" value="ECO:0007669"/>
    <property type="project" value="UniProtKB-SubCell"/>
</dbReference>
<keyword evidence="6" id="KW-0968">Cytoplasmic vesicle</keyword>
<dbReference type="InterPro" id="IPR001819">
    <property type="entry name" value="Chromogranin_AB"/>
</dbReference>
<keyword evidence="4" id="KW-0964">Secreted</keyword>
<feature type="compositionally biased region" description="Basic and acidic residues" evidence="8">
    <location>
        <begin position="386"/>
        <end position="407"/>
    </location>
</feature>
<feature type="compositionally biased region" description="Basic and acidic residues" evidence="8">
    <location>
        <begin position="324"/>
        <end position="345"/>
    </location>
</feature>
<proteinExistence type="inferred from homology"/>
<protein>
    <recommendedName>
        <fullName evidence="7">Chromogranin-A</fullName>
    </recommendedName>
</protein>
<feature type="chain" id="PRO_5044768918" description="Chromogranin-A" evidence="9">
    <location>
        <begin position="20"/>
        <end position="433"/>
    </location>
</feature>
<evidence type="ECO:0000256" key="7">
    <source>
        <dbReference type="ARBA" id="ARBA00040787"/>
    </source>
</evidence>
<feature type="compositionally biased region" description="Basic and acidic residues" evidence="8">
    <location>
        <begin position="145"/>
        <end position="185"/>
    </location>
</feature>
<sequence length="433" mass="49403">MIQTGYFILTVLIINHVLSLPVTPTFHEKDDVEVMKCIVEVLVEVLSKPHPTPVSQECLERLQNDERLVSILRHHNFLKELQDIAVQGVHERAPQHRDFTAGHVTSQSDDLQSIDAAADRSMLAVLGGPGERSILSQKRGTGGAEEVKGETEMSKSVKTSLEEKEIFGKAEDRKRETDETPDNHTSDVINEEEEDEVIKKKELEDKMEDEKRASAEEDEEKRARSEEDEEKRASSKEDEEKRSSSKEDEEKRSSSKEDEEKRSSSKEDIEEKGGEEGNMILDKKEAESIEEHYGPEEKFEEKNSAEDEVGEVNSEVVGSNRWSRQKEVPHSVKREEEEEKGEKVRSLKVKGQQEVSHHSKVVVDEEAEKEEKRSLEVKRLQMMVRRNPEEMREGGEEEGSTSRKAEEPEIESLAAIESELESVAQKLHELRRG</sequence>
<organism evidence="10 11">
    <name type="scientific">Umbra pygmaea</name>
    <name type="common">Eastern mudminnow</name>
    <dbReference type="NCBI Taxonomy" id="75934"/>
    <lineage>
        <taxon>Eukaryota</taxon>
        <taxon>Metazoa</taxon>
        <taxon>Chordata</taxon>
        <taxon>Craniata</taxon>
        <taxon>Vertebrata</taxon>
        <taxon>Euteleostomi</taxon>
        <taxon>Actinopterygii</taxon>
        <taxon>Neopterygii</taxon>
        <taxon>Teleostei</taxon>
        <taxon>Protacanthopterygii</taxon>
        <taxon>Esociformes</taxon>
        <taxon>Umbridae</taxon>
        <taxon>Umbra</taxon>
    </lineage>
</organism>
<evidence type="ECO:0000256" key="8">
    <source>
        <dbReference type="SAM" id="MobiDB-lite"/>
    </source>
</evidence>
<feature type="signal peptide" evidence="9">
    <location>
        <begin position="1"/>
        <end position="19"/>
    </location>
</feature>
<evidence type="ECO:0000256" key="3">
    <source>
        <dbReference type="ARBA" id="ARBA00005723"/>
    </source>
</evidence>
<dbReference type="Proteomes" id="UP001557470">
    <property type="component" value="Unassembled WGS sequence"/>
</dbReference>
<feature type="compositionally biased region" description="Basic and acidic residues" evidence="8">
    <location>
        <begin position="355"/>
        <end position="379"/>
    </location>
</feature>
<evidence type="ECO:0000313" key="11">
    <source>
        <dbReference type="Proteomes" id="UP001557470"/>
    </source>
</evidence>
<keyword evidence="5" id="KW-1015">Disulfide bond</keyword>
<comment type="caution">
    <text evidence="10">The sequence shown here is derived from an EMBL/GenBank/DDBJ whole genome shotgun (WGS) entry which is preliminary data.</text>
</comment>
<dbReference type="PANTHER" id="PTHR10583">
    <property type="entry name" value="CHROMOGRANIN"/>
    <property type="match status" value="1"/>
</dbReference>
<keyword evidence="11" id="KW-1185">Reference proteome</keyword>
<evidence type="ECO:0000256" key="4">
    <source>
        <dbReference type="ARBA" id="ARBA00022525"/>
    </source>
</evidence>
<gene>
    <name evidence="10" type="ORF">UPYG_G00253860</name>
</gene>
<comment type="similarity">
    <text evidence="3">Belongs to the chromogranin/secretogranin protein family.</text>
</comment>
<evidence type="ECO:0000313" key="10">
    <source>
        <dbReference type="EMBL" id="KAL0967566.1"/>
    </source>
</evidence>
<comment type="subcellular location">
    <subcellularLocation>
        <location evidence="1">Cytoplasmic vesicle</location>
        <location evidence="1">Secretory vesicle</location>
    </subcellularLocation>
    <subcellularLocation>
        <location evidence="2">Secreted</location>
    </subcellularLocation>
</comment>
<dbReference type="AlphaFoldDB" id="A0ABD0WRZ5"/>
<dbReference type="Pfam" id="PF01271">
    <property type="entry name" value="Granin"/>
    <property type="match status" value="1"/>
</dbReference>
<evidence type="ECO:0000256" key="2">
    <source>
        <dbReference type="ARBA" id="ARBA00004613"/>
    </source>
</evidence>
<name>A0ABD0WRZ5_UMBPY</name>
<accession>A0ABD0WRZ5</accession>
<feature type="compositionally biased region" description="Basic and acidic residues" evidence="8">
    <location>
        <begin position="197"/>
        <end position="305"/>
    </location>
</feature>
<dbReference type="EMBL" id="JAGEUA010000008">
    <property type="protein sequence ID" value="KAL0967566.1"/>
    <property type="molecule type" value="Genomic_DNA"/>
</dbReference>
<reference evidence="10 11" key="1">
    <citation type="submission" date="2024-06" db="EMBL/GenBank/DDBJ databases">
        <authorList>
            <person name="Pan Q."/>
            <person name="Wen M."/>
            <person name="Jouanno E."/>
            <person name="Zahm M."/>
            <person name="Klopp C."/>
            <person name="Cabau C."/>
            <person name="Louis A."/>
            <person name="Berthelot C."/>
            <person name="Parey E."/>
            <person name="Roest Crollius H."/>
            <person name="Montfort J."/>
            <person name="Robinson-Rechavi M."/>
            <person name="Bouchez O."/>
            <person name="Lampietro C."/>
            <person name="Lopez Roques C."/>
            <person name="Donnadieu C."/>
            <person name="Postlethwait J."/>
            <person name="Bobe J."/>
            <person name="Verreycken H."/>
            <person name="Guiguen Y."/>
        </authorList>
    </citation>
    <scope>NUCLEOTIDE SEQUENCE [LARGE SCALE GENOMIC DNA]</scope>
    <source>
        <strain evidence="10">Up_M1</strain>
        <tissue evidence="10">Testis</tissue>
    </source>
</reference>
<dbReference type="PANTHER" id="PTHR10583:SF1">
    <property type="entry name" value="CHROMOGRANIN-A"/>
    <property type="match status" value="1"/>
</dbReference>
<evidence type="ECO:0000256" key="1">
    <source>
        <dbReference type="ARBA" id="ARBA00004398"/>
    </source>
</evidence>
<evidence type="ECO:0000256" key="5">
    <source>
        <dbReference type="ARBA" id="ARBA00023157"/>
    </source>
</evidence>
<keyword evidence="9" id="KW-0732">Signal</keyword>
<dbReference type="InterPro" id="IPR018054">
    <property type="entry name" value="Chromogranin_CS"/>
</dbReference>
<dbReference type="PROSITE" id="PS00422">
    <property type="entry name" value="GRANINS_1"/>
    <property type="match status" value="1"/>
</dbReference>